<dbReference type="Proteomes" id="UP001271769">
    <property type="component" value="Unassembled WGS sequence"/>
</dbReference>
<organism evidence="1 2">
    <name type="scientific">Dongia rigui</name>
    <dbReference type="NCBI Taxonomy" id="940149"/>
    <lineage>
        <taxon>Bacteria</taxon>
        <taxon>Pseudomonadati</taxon>
        <taxon>Pseudomonadota</taxon>
        <taxon>Alphaproteobacteria</taxon>
        <taxon>Rhodospirillales</taxon>
        <taxon>Dongiaceae</taxon>
        <taxon>Dongia</taxon>
    </lineage>
</organism>
<dbReference type="Gene3D" id="3.20.20.70">
    <property type="entry name" value="Aldolase class I"/>
    <property type="match status" value="1"/>
</dbReference>
<keyword evidence="2" id="KW-1185">Reference proteome</keyword>
<name>A0ABU5E434_9PROT</name>
<evidence type="ECO:0008006" key="3">
    <source>
        <dbReference type="Google" id="ProtNLM"/>
    </source>
</evidence>
<accession>A0ABU5E434</accession>
<evidence type="ECO:0000313" key="1">
    <source>
        <dbReference type="EMBL" id="MDY0874403.1"/>
    </source>
</evidence>
<gene>
    <name evidence="1" type="ORF">SMD31_20860</name>
</gene>
<comment type="caution">
    <text evidence="1">The sequence shown here is derived from an EMBL/GenBank/DDBJ whole genome shotgun (WGS) entry which is preliminary data.</text>
</comment>
<dbReference type="EMBL" id="JAXCLX010000004">
    <property type="protein sequence ID" value="MDY0874403.1"/>
    <property type="molecule type" value="Genomic_DNA"/>
</dbReference>
<evidence type="ECO:0000313" key="2">
    <source>
        <dbReference type="Proteomes" id="UP001271769"/>
    </source>
</evidence>
<dbReference type="InterPro" id="IPR013785">
    <property type="entry name" value="Aldolase_TIM"/>
</dbReference>
<dbReference type="RefSeq" id="WP_320502870.1">
    <property type="nucleotide sequence ID" value="NZ_JAXCLX010000004.1"/>
</dbReference>
<reference evidence="1 2" key="1">
    <citation type="journal article" date="2013" name="Antonie Van Leeuwenhoek">
        <title>Dongia rigui sp. nov., isolated from freshwater of a large wetland in Korea.</title>
        <authorList>
            <person name="Baik K.S."/>
            <person name="Hwang Y.M."/>
            <person name="Choi J.S."/>
            <person name="Kwon J."/>
            <person name="Seong C.N."/>
        </authorList>
    </citation>
    <scope>NUCLEOTIDE SEQUENCE [LARGE SCALE GENOMIC DNA]</scope>
    <source>
        <strain evidence="1 2">04SU4-P</strain>
    </source>
</reference>
<protein>
    <recommendedName>
        <fullName evidence="3">Fructose-bisphosphate aldolase</fullName>
    </recommendedName>
</protein>
<proteinExistence type="predicted"/>
<sequence length="342" mass="37281">MSTRLDQKLARIRAGQYKRSDFIIADAKDADMGPSIPAMGPNRQPDGTWSRYRTRAEFLDQIRAIVAQDIVDIMLMSVSNLEQLASEGVFRNCPVKPAIRANDTTDIWVVRGGTYNKHPSRPFRSAALPRVLHGGSSLREGAGVIGTDLGLYSITFNNDLDADQCSLEAFADFRADAAQHGFKYFLEVFNPNAGRDLSPDIMPHYVNDSIVRCLAGVSKSDRPQFLKIAYNGPNALEELASYDPGMIVGVLGGGAGTTRDCFELLCQAERYGARVALFGRKINLAEDPLAMVEMMRNVADGSVTPAEAVRAYHGILAKKGIRPARSLEEDAAISEAVLKQAA</sequence>